<sequence>MTARGPARHDCTEAPRAARRYRATMWFPMILTMTGALVVPPAAAAQREAAGDTIKAALARGDHAGALAALRPLIAQCEVADAGESRCLAMILLASDLATMAGDLTGGERFARRGLVIAEQHSGPDTPETAAALTQLGISLHRLARFADAEAAFRRALDIRSRMLAPGDRRIAIAAMNLALTLGERGELIEAEGLLNRARAQLSRSPGDDPASGTILTALGLNLSMQGRYAEAEAPLREALDIRARTLPATHPLVAAAYVNLGHCLIGLKRGRDAVTYFRRGLAGLEASLAPDHPDVIGGYLNLGSALGLERDDAGAEAAYREVLNRAARSLPPNHPYIANTKLALGIQYREQRRLAEAQTMLASALAIFEAIYPADHPKIASALLLLAMNDEELNRPEAARRAYRRAYAILASTPPWSRGRIAGFLTIAAHYRRTSDAPAVARTLSAAAAQGVLARLPTIGADSAAAQADLRAFRPVFVEQVRAAWTLSSAAR</sequence>
<organism evidence="11 12">
    <name type="scientific">Sphingomonas suaedae</name>
    <dbReference type="NCBI Taxonomy" id="2599297"/>
    <lineage>
        <taxon>Bacteria</taxon>
        <taxon>Pseudomonadati</taxon>
        <taxon>Pseudomonadota</taxon>
        <taxon>Alphaproteobacteria</taxon>
        <taxon>Sphingomonadales</taxon>
        <taxon>Sphingomonadaceae</taxon>
        <taxon>Sphingomonas</taxon>
    </lineage>
</organism>
<evidence type="ECO:0000256" key="1">
    <source>
        <dbReference type="ARBA" id="ARBA00004245"/>
    </source>
</evidence>
<dbReference type="PROSITE" id="PS50005">
    <property type="entry name" value="TPR"/>
    <property type="match status" value="1"/>
</dbReference>
<gene>
    <name evidence="11" type="ORF">FPZ54_08260</name>
</gene>
<evidence type="ECO:0000313" key="11">
    <source>
        <dbReference type="EMBL" id="QDX26016.1"/>
    </source>
</evidence>
<evidence type="ECO:0000256" key="5">
    <source>
        <dbReference type="ARBA" id="ARBA00022737"/>
    </source>
</evidence>
<keyword evidence="7" id="KW-0175">Coiled coil</keyword>
<dbReference type="KEGG" id="ssua:FPZ54_08260"/>
<evidence type="ECO:0000256" key="6">
    <source>
        <dbReference type="ARBA" id="ARBA00022803"/>
    </source>
</evidence>
<evidence type="ECO:0000256" key="2">
    <source>
        <dbReference type="ARBA" id="ARBA00009622"/>
    </source>
</evidence>
<dbReference type="InterPro" id="IPR019734">
    <property type="entry name" value="TPR_rpt"/>
</dbReference>
<keyword evidence="8" id="KW-0505">Motor protein</keyword>
<evidence type="ECO:0000256" key="7">
    <source>
        <dbReference type="ARBA" id="ARBA00023054"/>
    </source>
</evidence>
<dbReference type="InterPro" id="IPR011990">
    <property type="entry name" value="TPR-like_helical_dom_sf"/>
</dbReference>
<name>A0A518RF01_9SPHN</name>
<keyword evidence="12" id="KW-1185">Reference proteome</keyword>
<evidence type="ECO:0000313" key="12">
    <source>
        <dbReference type="Proteomes" id="UP000318055"/>
    </source>
</evidence>
<dbReference type="Gene3D" id="1.25.40.10">
    <property type="entry name" value="Tetratricopeptide repeat domain"/>
    <property type="match status" value="2"/>
</dbReference>
<dbReference type="Pfam" id="PF13424">
    <property type="entry name" value="TPR_12"/>
    <property type="match status" value="4"/>
</dbReference>
<dbReference type="SUPFAM" id="SSF48452">
    <property type="entry name" value="TPR-like"/>
    <property type="match status" value="3"/>
</dbReference>
<keyword evidence="3" id="KW-0963">Cytoplasm</keyword>
<keyword evidence="6 10" id="KW-0802">TPR repeat</keyword>
<proteinExistence type="inferred from homology"/>
<dbReference type="GO" id="GO:0005874">
    <property type="term" value="C:microtubule"/>
    <property type="evidence" value="ECO:0007669"/>
    <property type="project" value="UniProtKB-KW"/>
</dbReference>
<dbReference type="InterPro" id="IPR002151">
    <property type="entry name" value="Kinesin_light"/>
</dbReference>
<evidence type="ECO:0000256" key="10">
    <source>
        <dbReference type="PROSITE-ProRule" id="PRU00339"/>
    </source>
</evidence>
<dbReference type="PANTHER" id="PTHR45783">
    <property type="entry name" value="KINESIN LIGHT CHAIN"/>
    <property type="match status" value="1"/>
</dbReference>
<accession>A0A518RF01</accession>
<dbReference type="GO" id="GO:0007018">
    <property type="term" value="P:microtubule-based movement"/>
    <property type="evidence" value="ECO:0007669"/>
    <property type="project" value="TreeGrafter"/>
</dbReference>
<protein>
    <submittedName>
        <fullName evidence="11">Tetratricopeptide repeat protein</fullName>
    </submittedName>
</protein>
<comment type="subcellular location">
    <subcellularLocation>
        <location evidence="1">Cytoplasm</location>
        <location evidence="1">Cytoskeleton</location>
    </subcellularLocation>
</comment>
<evidence type="ECO:0000256" key="9">
    <source>
        <dbReference type="ARBA" id="ARBA00023212"/>
    </source>
</evidence>
<dbReference type="OrthoDB" id="174989at2"/>
<dbReference type="AlphaFoldDB" id="A0A518RF01"/>
<evidence type="ECO:0000256" key="8">
    <source>
        <dbReference type="ARBA" id="ARBA00023175"/>
    </source>
</evidence>
<feature type="repeat" description="TPR" evidence="10">
    <location>
        <begin position="130"/>
        <end position="163"/>
    </location>
</feature>
<comment type="similarity">
    <text evidence="2">Belongs to the kinesin light chain family.</text>
</comment>
<evidence type="ECO:0000256" key="3">
    <source>
        <dbReference type="ARBA" id="ARBA00022490"/>
    </source>
</evidence>
<reference evidence="11 12" key="1">
    <citation type="submission" date="2019-07" db="EMBL/GenBank/DDBJ databases">
        <title>Sphingomonas alkalisoli sp. nov., isolated from rhizosphere soil of Suaedae salsa.</title>
        <authorList>
            <person name="Zhang H."/>
            <person name="Xu L."/>
            <person name="Zhang J.-X."/>
            <person name="Sun J.-Q."/>
        </authorList>
    </citation>
    <scope>NUCLEOTIDE SEQUENCE [LARGE SCALE GENOMIC DNA]</scope>
    <source>
        <strain evidence="11 12">XS-10</strain>
    </source>
</reference>
<keyword evidence="9" id="KW-0206">Cytoskeleton</keyword>
<dbReference type="EMBL" id="CP042239">
    <property type="protein sequence ID" value="QDX26016.1"/>
    <property type="molecule type" value="Genomic_DNA"/>
</dbReference>
<evidence type="ECO:0000256" key="4">
    <source>
        <dbReference type="ARBA" id="ARBA00022701"/>
    </source>
</evidence>
<keyword evidence="5" id="KW-0677">Repeat</keyword>
<dbReference type="Proteomes" id="UP000318055">
    <property type="component" value="Chromosome"/>
</dbReference>
<dbReference type="SMART" id="SM00028">
    <property type="entry name" value="TPR"/>
    <property type="match status" value="7"/>
</dbReference>
<keyword evidence="4" id="KW-0493">Microtubule</keyword>
<dbReference type="GO" id="GO:0019894">
    <property type="term" value="F:kinesin binding"/>
    <property type="evidence" value="ECO:0007669"/>
    <property type="project" value="TreeGrafter"/>
</dbReference>
<dbReference type="PANTHER" id="PTHR45783:SF3">
    <property type="entry name" value="KINESIN LIGHT CHAIN"/>
    <property type="match status" value="1"/>
</dbReference>
<dbReference type="GO" id="GO:0005871">
    <property type="term" value="C:kinesin complex"/>
    <property type="evidence" value="ECO:0007669"/>
    <property type="project" value="InterPro"/>
</dbReference>
<dbReference type="GO" id="GO:0005737">
    <property type="term" value="C:cytoplasm"/>
    <property type="evidence" value="ECO:0007669"/>
    <property type="project" value="TreeGrafter"/>
</dbReference>